<dbReference type="Pfam" id="PF07690">
    <property type="entry name" value="MFS_1"/>
    <property type="match status" value="1"/>
</dbReference>
<dbReference type="PANTHER" id="PTHR23521:SF3">
    <property type="entry name" value="MFS TRANSPORTER"/>
    <property type="match status" value="1"/>
</dbReference>
<organism evidence="6 7">
    <name type="scientific">Fulvivirga marina</name>
    <dbReference type="NCBI Taxonomy" id="2494733"/>
    <lineage>
        <taxon>Bacteria</taxon>
        <taxon>Pseudomonadati</taxon>
        <taxon>Bacteroidota</taxon>
        <taxon>Cytophagia</taxon>
        <taxon>Cytophagales</taxon>
        <taxon>Fulvivirgaceae</taxon>
        <taxon>Fulvivirga</taxon>
    </lineage>
</organism>
<keyword evidence="1 4" id="KW-0812">Transmembrane</keyword>
<evidence type="ECO:0000313" key="6">
    <source>
        <dbReference type="EMBL" id="MBL6447977.1"/>
    </source>
</evidence>
<feature type="transmembrane region" description="Helical" evidence="4">
    <location>
        <begin position="279"/>
        <end position="298"/>
    </location>
</feature>
<feature type="transmembrane region" description="Helical" evidence="4">
    <location>
        <begin position="166"/>
        <end position="186"/>
    </location>
</feature>
<dbReference type="InterPro" id="IPR020846">
    <property type="entry name" value="MFS_dom"/>
</dbReference>
<dbReference type="PROSITE" id="PS50850">
    <property type="entry name" value="MFS"/>
    <property type="match status" value="1"/>
</dbReference>
<feature type="transmembrane region" description="Helical" evidence="4">
    <location>
        <begin position="9"/>
        <end position="29"/>
    </location>
</feature>
<dbReference type="SUPFAM" id="SSF103473">
    <property type="entry name" value="MFS general substrate transporter"/>
    <property type="match status" value="1"/>
</dbReference>
<dbReference type="InterPro" id="IPR036259">
    <property type="entry name" value="MFS_trans_sf"/>
</dbReference>
<dbReference type="Gene3D" id="1.20.1250.20">
    <property type="entry name" value="MFS general substrate transporter like domains"/>
    <property type="match status" value="1"/>
</dbReference>
<evidence type="ECO:0000259" key="5">
    <source>
        <dbReference type="PROSITE" id="PS50850"/>
    </source>
</evidence>
<dbReference type="Proteomes" id="UP000614216">
    <property type="component" value="Unassembled WGS sequence"/>
</dbReference>
<dbReference type="PANTHER" id="PTHR23521">
    <property type="entry name" value="TRANSPORTER MFS SUPERFAMILY"/>
    <property type="match status" value="1"/>
</dbReference>
<dbReference type="GO" id="GO:0005886">
    <property type="term" value="C:plasma membrane"/>
    <property type="evidence" value="ECO:0007669"/>
    <property type="project" value="TreeGrafter"/>
</dbReference>
<evidence type="ECO:0000256" key="1">
    <source>
        <dbReference type="ARBA" id="ARBA00022692"/>
    </source>
</evidence>
<proteinExistence type="predicted"/>
<accession>A0A937KCX0</accession>
<feature type="transmembrane region" description="Helical" evidence="4">
    <location>
        <begin position="102"/>
        <end position="121"/>
    </location>
</feature>
<feature type="transmembrane region" description="Helical" evidence="4">
    <location>
        <begin position="335"/>
        <end position="357"/>
    </location>
</feature>
<comment type="caution">
    <text evidence="6">The sequence shown here is derived from an EMBL/GenBank/DDBJ whole genome shotgun (WGS) entry which is preliminary data.</text>
</comment>
<keyword evidence="2 4" id="KW-1133">Transmembrane helix</keyword>
<feature type="transmembrane region" description="Helical" evidence="4">
    <location>
        <begin position="78"/>
        <end position="96"/>
    </location>
</feature>
<reference evidence="6" key="1">
    <citation type="submission" date="2021-01" db="EMBL/GenBank/DDBJ databases">
        <title>Fulvivirga kasyanovii gen. nov., sp nov., a novel member of the phylum Bacteroidetes isolated from seawater in a mussel farm.</title>
        <authorList>
            <person name="Zhao L.-H."/>
            <person name="Wang Z.-J."/>
        </authorList>
    </citation>
    <scope>NUCLEOTIDE SEQUENCE</scope>
    <source>
        <strain evidence="6">29W222</strain>
    </source>
</reference>
<evidence type="ECO:0000313" key="7">
    <source>
        <dbReference type="Proteomes" id="UP000614216"/>
    </source>
</evidence>
<sequence length="392" mass="42261">MKDAHPTPGYILPIIVIAQFAGTSLWFAGNAILPDLEKALSLPADALGVITSAVQLGFITGTLTFAFLTIADRFSPSRVFFICALLGSIFNLGPLISNSYEMILSFRFITGFFLAGIYPIGMKIASDWHKKGLGKALGYLVGALVLGTAFPHLIRDLTGSLPWKYILIATSSVAVMGGIAILAGVGDGPFRKRGSKFDLGVIFKLFRHNDFRNAAFGYFGHMWELYAFWAFTPFILRYYNSSVGTELNVSLWSFITIAVGALSCALGGHLAMSISSKKVAFFALALSGICCILSPLLFMAPIVIFIAILQVWGMAVVADSPQFSTLVAQTANKAYIGTGLTVVNSIGFAITIISIQLLTWLNGFVQSDYLFLTLAVGPVFGLMHLTKVETSK</sequence>
<feature type="domain" description="Major facilitator superfamily (MFS) profile" evidence="5">
    <location>
        <begin position="1"/>
        <end position="392"/>
    </location>
</feature>
<feature type="transmembrane region" description="Helical" evidence="4">
    <location>
        <begin position="369"/>
        <end position="386"/>
    </location>
</feature>
<dbReference type="InterPro" id="IPR011701">
    <property type="entry name" value="MFS"/>
</dbReference>
<feature type="transmembrane region" description="Helical" evidence="4">
    <location>
        <begin position="133"/>
        <end position="154"/>
    </location>
</feature>
<evidence type="ECO:0000256" key="4">
    <source>
        <dbReference type="SAM" id="Phobius"/>
    </source>
</evidence>
<evidence type="ECO:0000256" key="2">
    <source>
        <dbReference type="ARBA" id="ARBA00022989"/>
    </source>
</evidence>
<keyword evidence="7" id="KW-1185">Reference proteome</keyword>
<feature type="transmembrane region" description="Helical" evidence="4">
    <location>
        <begin position="251"/>
        <end position="272"/>
    </location>
</feature>
<dbReference type="AlphaFoldDB" id="A0A937KCX0"/>
<name>A0A937KCX0_9BACT</name>
<protein>
    <submittedName>
        <fullName evidence="6">MFS transporter</fullName>
    </submittedName>
</protein>
<dbReference type="RefSeq" id="WP_202857518.1">
    <property type="nucleotide sequence ID" value="NZ_JAEUGD010000058.1"/>
</dbReference>
<dbReference type="EMBL" id="JAEUGD010000058">
    <property type="protein sequence ID" value="MBL6447977.1"/>
    <property type="molecule type" value="Genomic_DNA"/>
</dbReference>
<feature type="transmembrane region" description="Helical" evidence="4">
    <location>
        <begin position="215"/>
        <end position="239"/>
    </location>
</feature>
<gene>
    <name evidence="6" type="ORF">JMN32_16795</name>
</gene>
<feature type="transmembrane region" description="Helical" evidence="4">
    <location>
        <begin position="49"/>
        <end position="71"/>
    </location>
</feature>
<dbReference type="GO" id="GO:0022857">
    <property type="term" value="F:transmembrane transporter activity"/>
    <property type="evidence" value="ECO:0007669"/>
    <property type="project" value="InterPro"/>
</dbReference>
<evidence type="ECO:0000256" key="3">
    <source>
        <dbReference type="ARBA" id="ARBA00023136"/>
    </source>
</evidence>
<keyword evidence="3 4" id="KW-0472">Membrane</keyword>